<dbReference type="FunFam" id="2.70.50.30:FF:000001">
    <property type="entry name" value="Rho GDP-dissociation inhibitor 1"/>
    <property type="match status" value="1"/>
</dbReference>
<proteinExistence type="inferred from homology"/>
<dbReference type="Gene3D" id="2.70.50.30">
    <property type="entry name" value="Coagulation Factor XIII, subunit A, domain 1"/>
    <property type="match status" value="1"/>
</dbReference>
<dbReference type="SUPFAM" id="SSF81296">
    <property type="entry name" value="E set domains"/>
    <property type="match status" value="1"/>
</dbReference>
<dbReference type="EMBL" id="CAHR02000185">
    <property type="protein sequence ID" value="CCG83869.1"/>
    <property type="molecule type" value="Genomic_DNA"/>
</dbReference>
<keyword evidence="8" id="KW-1185">Reference proteome</keyword>
<evidence type="ECO:0000256" key="3">
    <source>
        <dbReference type="ARBA" id="ARBA00022490"/>
    </source>
</evidence>
<dbReference type="GO" id="GO:0016020">
    <property type="term" value="C:membrane"/>
    <property type="evidence" value="ECO:0007669"/>
    <property type="project" value="TreeGrafter"/>
</dbReference>
<dbReference type="InterPro" id="IPR000406">
    <property type="entry name" value="Rho_GDI"/>
</dbReference>
<evidence type="ECO:0000256" key="2">
    <source>
        <dbReference type="ARBA" id="ARBA00009758"/>
    </source>
</evidence>
<evidence type="ECO:0000313" key="8">
    <source>
        <dbReference type="Proteomes" id="UP000013776"/>
    </source>
</evidence>
<dbReference type="InterPro" id="IPR014756">
    <property type="entry name" value="Ig_E-set"/>
</dbReference>
<dbReference type="InterPro" id="IPR024792">
    <property type="entry name" value="RhoGDI_dom_sf"/>
</dbReference>
<comment type="caution">
    <text evidence="7">The sequence shown here is derived from an EMBL/GenBank/DDBJ whole genome shotgun (WGS) entry which is preliminary data.</text>
</comment>
<evidence type="ECO:0000256" key="6">
    <source>
        <dbReference type="SAM" id="MobiDB-lite"/>
    </source>
</evidence>
<comment type="similarity">
    <text evidence="2">Belongs to the Rho GDI family.</text>
</comment>
<protein>
    <recommendedName>
        <fullName evidence="5">Rho GDP-dissociation inhibitor</fullName>
    </recommendedName>
</protein>
<evidence type="ECO:0000313" key="7">
    <source>
        <dbReference type="EMBL" id="CCG83869.1"/>
    </source>
</evidence>
<organism evidence="7 8">
    <name type="scientific">Taphrina deformans (strain PYCC 5710 / ATCC 11124 / CBS 356.35 / IMI 108563 / JCM 9778 / NBRC 8474)</name>
    <name type="common">Peach leaf curl fungus</name>
    <name type="synonym">Lalaria deformans</name>
    <dbReference type="NCBI Taxonomy" id="1097556"/>
    <lineage>
        <taxon>Eukaryota</taxon>
        <taxon>Fungi</taxon>
        <taxon>Dikarya</taxon>
        <taxon>Ascomycota</taxon>
        <taxon>Taphrinomycotina</taxon>
        <taxon>Taphrinomycetes</taxon>
        <taxon>Taphrinales</taxon>
        <taxon>Taphrinaceae</taxon>
        <taxon>Taphrina</taxon>
    </lineage>
</organism>
<comment type="function">
    <text evidence="4">Regulates the GDP/GTP exchange reaction of the Rho proteins by inhibiting the dissociation of GDP from them, and the subsequent binding of GTP to them.</text>
</comment>
<dbReference type="AlphaFoldDB" id="R4XKM6"/>
<evidence type="ECO:0000256" key="1">
    <source>
        <dbReference type="ARBA" id="ARBA00004496"/>
    </source>
</evidence>
<evidence type="ECO:0000256" key="5">
    <source>
        <dbReference type="ARBA" id="ARBA00071407"/>
    </source>
</evidence>
<feature type="region of interest" description="Disordered" evidence="6">
    <location>
        <begin position="1"/>
        <end position="22"/>
    </location>
</feature>
<dbReference type="PANTHER" id="PTHR10980">
    <property type="entry name" value="RHO GDP-DISSOCIATION INHIBITOR"/>
    <property type="match status" value="1"/>
</dbReference>
<dbReference type="OrthoDB" id="1683373at2759"/>
<dbReference type="eggNOG" id="KOG3205">
    <property type="taxonomic scope" value="Eukaryota"/>
</dbReference>
<gene>
    <name evidence="7" type="ORF">TAPDE_004195</name>
</gene>
<dbReference type="STRING" id="1097556.R4XKM6"/>
<reference evidence="7 8" key="1">
    <citation type="journal article" date="2013" name="MBio">
        <title>Genome sequencing of the plant pathogen Taphrina deformans, the causal agent of peach leaf curl.</title>
        <authorList>
            <person name="Cisse O.H."/>
            <person name="Almeida J.M.G.C.F."/>
            <person name="Fonseca A."/>
            <person name="Kumar A.A."/>
            <person name="Salojaervi J."/>
            <person name="Overmyer K."/>
            <person name="Hauser P.M."/>
            <person name="Pagni M."/>
        </authorList>
    </citation>
    <scope>NUCLEOTIDE SEQUENCE [LARGE SCALE GENOMIC DNA]</scope>
    <source>
        <strain evidence="8">PYCC 5710 / ATCC 11124 / CBS 356.35 / IMI 108563 / JCM 9778 / NBRC 8474</strain>
    </source>
</reference>
<accession>R4XKM6</accession>
<comment type="subcellular location">
    <subcellularLocation>
        <location evidence="1">Cytoplasm</location>
    </subcellularLocation>
</comment>
<name>R4XKM6_TAPDE</name>
<dbReference type="Pfam" id="PF02115">
    <property type="entry name" value="Rho_GDI"/>
    <property type="match status" value="1"/>
</dbReference>
<dbReference type="VEuPathDB" id="FungiDB:TAPDE_004195"/>
<keyword evidence="3" id="KW-0963">Cytoplasm</keyword>
<dbReference type="GO" id="GO:0005094">
    <property type="term" value="F:Rho GDP-dissociation inhibitor activity"/>
    <property type="evidence" value="ECO:0007669"/>
    <property type="project" value="InterPro"/>
</dbReference>
<dbReference type="Proteomes" id="UP000013776">
    <property type="component" value="Unassembled WGS sequence"/>
</dbReference>
<dbReference type="GO" id="GO:0005829">
    <property type="term" value="C:cytosol"/>
    <property type="evidence" value="ECO:0007669"/>
    <property type="project" value="TreeGrafter"/>
</dbReference>
<sequence>MSGPASKDDFEDTEAGYVPTGEQKTVEEYAKLDANDESLAKWKASLGITAGGGPIIHDSNNPAKVLIENITLKVAGRPDVSVSLSAPGSTAKLASEPFVIKEGVRYAMVLQFRVQREVVSGLRYLQVVKRKGIKVDKFEEMVGSYGPSKDVYTKKLAEEEAPSGMLARGEYKARSRFIDDDKVVHLDFEWAIVISKDWK</sequence>
<evidence type="ECO:0000256" key="4">
    <source>
        <dbReference type="ARBA" id="ARBA00054143"/>
    </source>
</evidence>
<dbReference type="PANTHER" id="PTHR10980:SF3">
    <property type="entry name" value="LD16419P"/>
    <property type="match status" value="1"/>
</dbReference>
<dbReference type="GO" id="GO:0007266">
    <property type="term" value="P:Rho protein signal transduction"/>
    <property type="evidence" value="ECO:0007669"/>
    <property type="project" value="InterPro"/>
</dbReference>